<dbReference type="InterPro" id="IPR004763">
    <property type="entry name" value="CusA-like"/>
</dbReference>
<evidence type="ECO:0000256" key="2">
    <source>
        <dbReference type="ARBA" id="ARBA00007613"/>
    </source>
</evidence>
<dbReference type="Pfam" id="PF00873">
    <property type="entry name" value="ACR_tran"/>
    <property type="match status" value="1"/>
</dbReference>
<keyword evidence="6 9" id="KW-0812">Transmembrane</keyword>
<dbReference type="NCBIfam" id="TIGR00914">
    <property type="entry name" value="2A0601"/>
    <property type="match status" value="1"/>
</dbReference>
<dbReference type="SUPFAM" id="SSF82714">
    <property type="entry name" value="Multidrug efflux transporter AcrB TolC docking domain, DN and DC subdomains"/>
    <property type="match status" value="2"/>
</dbReference>
<dbReference type="Gene3D" id="3.30.2090.10">
    <property type="entry name" value="Multidrug efflux transporter AcrB TolC docking domain, DN and DC subdomains"/>
    <property type="match status" value="2"/>
</dbReference>
<dbReference type="InterPro" id="IPR027463">
    <property type="entry name" value="AcrB_DN_DC_subdom"/>
</dbReference>
<protein>
    <submittedName>
        <fullName evidence="10">CusA/CzcA family heavy metal efflux RND transporter</fullName>
    </submittedName>
</protein>
<dbReference type="RefSeq" id="WP_345330024.1">
    <property type="nucleotide sequence ID" value="NZ_BAABJI010000001.1"/>
</dbReference>
<dbReference type="PANTHER" id="PTHR32063">
    <property type="match status" value="1"/>
</dbReference>
<sequence>MLNKIIHFSINNKLIIGIFTLGLIAWGIYSLKQLPIDAVPDITNNQVQVITQSPALATQEVERLISFPVEQTMATIPEIEEVRSISRFGLSVVTIVFHDDVDIYWARQQVNEKLAEAKNNIPAGLGNPEISPISTGLGEIYQYVVHARPGFEKKYDARELRSIQDWIVRRQLLGTPGIAEVNSFGGLLKQYEIAIDPDKLRSYDLGISDVFTALEKNNQNTGGAYIDKKPNAYFIRSEGLVGDTEDIGKIVVKNNANGLPVLIRDVSTVQIGSAIRYGALTRSVKGSTGEAVGGIVMMLKGANANKVVGEVKSRIERINKTLPNGVVIEPFLDRSSLVKRAIGTVEKNLTEGALIVIFVLVIFLGNLRAGLVVASVIPLAMLFAICLMNLFGVSGNLMSLGAIDFGLIVDGAVIIVEATMHHLSMRKSTKRMTQQEMNDEVYESASRIRSAAAFGEIIILIVYLPILALVGIEGKMFGPMAQTVAFAILGAFILSLTYVPMVSALFLSKEPHHKKNFSDRMMEYVHRAYSPLIKGALRIRAMVVIVAVVLLAVAIFIFTRLGGEFIPQLEEGDFAVETRLLTGSSLSQTIDKVNQASAILVKKFPEVKEVIGKIGAAEIPTDPMPMEACDLTVILKDKDEWTSAENREELANKMAAELEKIPGVTFGFSQPIQLRSNELISGVRQDIGIKIFGEDLQTLTTLSQKVGKIAGSVQGAADIYLEQATGLPQVVVKINRDRTAQYGLSVESVNQAINTAFAGQSAGLVYEGERRYDMVVRLSDQNRQSIDNIKDIFVTTPDGRQVPLEQVADISLQVGPNQIQREDTKRRIIVGLNVRGRDIESVVNEIQAKIGQQIKMPTGYYITYGGQFENLKAASARLSIAVPVALLLILVLLYFTFGSFKQSILIFTAIPMAAIGGVFALLLRGMPFSISAGVGFIALFGVAVLNGIVLITEFNRLKKSGLTDLGKIVLEGTQERLRPVLMTATVASLGFFPMAISTAAGAEVQKPLATVVIGGLITSTILTLIVLPVLYTYFENFRSGRKRGKAGIAVASIVALLAFVPGKAGAQTIPVTGQPLTMEQALSAAQTNNFGVRSAALQVKQQTALKGSAFDLGKTNVNLQYGQFNSINRDNNISVQQSIPFPGLISSQRRVFEAQEQTAKLGLNVTRSQLRFEVRQAYRQLAYFTALKDLYLRQDSIYEAFLKAASVRFEAGETNLLEKKTAETQRNEVRNQKLRNDGDIAAANAELQRLLNTKDSLMITASVFKKATAEFRHLDSAINANPQLAYQRQQVELSDKNIALEKAKAGPDFTVGYFNQSLIGIQNVNGMERNFTGANRFQGVQAGISIPLFFKPFASRIKAARIQKEVNQAQLDLYAVNLSSQYEQAYHQLLKNERSLSYYETSALPNANLILNQAQIAFRNGEISYVEFIQALKTFSDIRFAYLSALNQYNQSVYDLQYLTGL</sequence>
<dbReference type="Gene3D" id="3.30.70.1440">
    <property type="entry name" value="Multidrug efflux transporter AcrB pore domain"/>
    <property type="match status" value="1"/>
</dbReference>
<dbReference type="SUPFAM" id="SSF56954">
    <property type="entry name" value="Outer membrane efflux proteins (OEP)"/>
    <property type="match status" value="1"/>
</dbReference>
<evidence type="ECO:0000256" key="8">
    <source>
        <dbReference type="ARBA" id="ARBA00023136"/>
    </source>
</evidence>
<comment type="similarity">
    <text evidence="3">Belongs to the resistance-nodulation-cell division (RND) (TC 2.A.6) family.</text>
</comment>
<evidence type="ECO:0000256" key="4">
    <source>
        <dbReference type="ARBA" id="ARBA00022448"/>
    </source>
</evidence>
<accession>A0ABP9FNH4</accession>
<feature type="transmembrane region" description="Helical" evidence="9">
    <location>
        <begin position="484"/>
        <end position="507"/>
    </location>
</feature>
<evidence type="ECO:0000256" key="1">
    <source>
        <dbReference type="ARBA" id="ARBA00004651"/>
    </source>
</evidence>
<dbReference type="Gene3D" id="3.30.70.1320">
    <property type="entry name" value="Multidrug efflux transporter AcrB pore domain like"/>
    <property type="match status" value="1"/>
</dbReference>
<proteinExistence type="inferred from homology"/>
<dbReference type="SUPFAM" id="SSF82866">
    <property type="entry name" value="Multidrug efflux transporter AcrB transmembrane domain"/>
    <property type="match status" value="2"/>
</dbReference>
<dbReference type="InterPro" id="IPR001036">
    <property type="entry name" value="Acrflvin-R"/>
</dbReference>
<feature type="transmembrane region" description="Helical" evidence="9">
    <location>
        <begin position="904"/>
        <end position="923"/>
    </location>
</feature>
<dbReference type="Gene3D" id="1.20.1640.10">
    <property type="entry name" value="Multidrug efflux transporter AcrB transmembrane domain"/>
    <property type="match status" value="2"/>
</dbReference>
<comment type="caution">
    <text evidence="10">The sequence shown here is derived from an EMBL/GenBank/DDBJ whole genome shotgun (WGS) entry which is preliminary data.</text>
</comment>
<name>A0ABP9FNH4_9SPHI</name>
<dbReference type="Pfam" id="PF02321">
    <property type="entry name" value="OEP"/>
    <property type="match status" value="1"/>
</dbReference>
<feature type="transmembrane region" description="Helical" evidence="9">
    <location>
        <begin position="1008"/>
        <end position="1034"/>
    </location>
</feature>
<dbReference type="EMBL" id="BAABJI010000001">
    <property type="protein sequence ID" value="GAA4910278.1"/>
    <property type="molecule type" value="Genomic_DNA"/>
</dbReference>
<feature type="transmembrane region" description="Helical" evidence="9">
    <location>
        <begin position="537"/>
        <end position="558"/>
    </location>
</feature>
<feature type="transmembrane region" description="Helical" evidence="9">
    <location>
        <begin position="348"/>
        <end position="364"/>
    </location>
</feature>
<keyword evidence="5" id="KW-1003">Cell membrane</keyword>
<dbReference type="SUPFAM" id="SSF82693">
    <property type="entry name" value="Multidrug efflux transporter AcrB pore domain, PN1, PN2, PC1 and PC2 subdomains"/>
    <property type="match status" value="3"/>
</dbReference>
<evidence type="ECO:0000256" key="9">
    <source>
        <dbReference type="SAM" id="Phobius"/>
    </source>
</evidence>
<evidence type="ECO:0000313" key="10">
    <source>
        <dbReference type="EMBL" id="GAA4910278.1"/>
    </source>
</evidence>
<organism evidence="10 11">
    <name type="scientific">Mucilaginibacter defluvii</name>
    <dbReference type="NCBI Taxonomy" id="1196019"/>
    <lineage>
        <taxon>Bacteria</taxon>
        <taxon>Pseudomonadati</taxon>
        <taxon>Bacteroidota</taxon>
        <taxon>Sphingobacteriia</taxon>
        <taxon>Sphingobacteriales</taxon>
        <taxon>Sphingobacteriaceae</taxon>
        <taxon>Mucilaginibacter</taxon>
    </lineage>
</organism>
<feature type="transmembrane region" description="Helical" evidence="9">
    <location>
        <begin position="929"/>
        <end position="951"/>
    </location>
</feature>
<feature type="transmembrane region" description="Helical" evidence="9">
    <location>
        <begin position="878"/>
        <end position="897"/>
    </location>
</feature>
<evidence type="ECO:0000256" key="6">
    <source>
        <dbReference type="ARBA" id="ARBA00022692"/>
    </source>
</evidence>
<keyword evidence="11" id="KW-1185">Reference proteome</keyword>
<keyword evidence="7 9" id="KW-1133">Transmembrane helix</keyword>
<reference evidence="11" key="1">
    <citation type="journal article" date="2019" name="Int. J. Syst. Evol. Microbiol.">
        <title>The Global Catalogue of Microorganisms (GCM) 10K type strain sequencing project: providing services to taxonomists for standard genome sequencing and annotation.</title>
        <authorList>
            <consortium name="The Broad Institute Genomics Platform"/>
            <consortium name="The Broad Institute Genome Sequencing Center for Infectious Disease"/>
            <person name="Wu L."/>
            <person name="Ma J."/>
        </authorList>
    </citation>
    <scope>NUCLEOTIDE SEQUENCE [LARGE SCALE GENOMIC DNA]</scope>
    <source>
        <strain evidence="11">JCM 18283</strain>
    </source>
</reference>
<keyword evidence="4" id="KW-0813">Transport</keyword>
<feature type="transmembrane region" description="Helical" evidence="9">
    <location>
        <begin position="397"/>
        <end position="420"/>
    </location>
</feature>
<feature type="transmembrane region" description="Helical" evidence="9">
    <location>
        <begin position="1046"/>
        <end position="1066"/>
    </location>
</feature>
<evidence type="ECO:0000256" key="5">
    <source>
        <dbReference type="ARBA" id="ARBA00022475"/>
    </source>
</evidence>
<keyword evidence="8 9" id="KW-0472">Membrane</keyword>
<dbReference type="Gene3D" id="3.30.70.1430">
    <property type="entry name" value="Multidrug efflux transporter AcrB pore domain"/>
    <property type="match status" value="2"/>
</dbReference>
<evidence type="ECO:0000256" key="3">
    <source>
        <dbReference type="ARBA" id="ARBA00010942"/>
    </source>
</evidence>
<evidence type="ECO:0000256" key="7">
    <source>
        <dbReference type="ARBA" id="ARBA00022989"/>
    </source>
</evidence>
<dbReference type="PANTHER" id="PTHR32063:SF24">
    <property type="entry name" value="CATION EFFLUX SYSTEM (ACRB_ACRD_ACRF FAMILY)"/>
    <property type="match status" value="1"/>
</dbReference>
<feature type="transmembrane region" description="Helical" evidence="9">
    <location>
        <begin position="12"/>
        <end position="29"/>
    </location>
</feature>
<gene>
    <name evidence="10" type="ORF">GCM10023313_11800</name>
</gene>
<comment type="subcellular location">
    <subcellularLocation>
        <location evidence="1">Cell membrane</location>
        <topology evidence="1">Multi-pass membrane protein</topology>
    </subcellularLocation>
</comment>
<feature type="transmembrane region" description="Helical" evidence="9">
    <location>
        <begin position="451"/>
        <end position="472"/>
    </location>
</feature>
<dbReference type="PRINTS" id="PR00702">
    <property type="entry name" value="ACRIFLAVINRP"/>
</dbReference>
<feature type="transmembrane region" description="Helical" evidence="9">
    <location>
        <begin position="371"/>
        <end position="391"/>
    </location>
</feature>
<evidence type="ECO:0000313" key="11">
    <source>
        <dbReference type="Proteomes" id="UP001501436"/>
    </source>
</evidence>
<feature type="transmembrane region" description="Helical" evidence="9">
    <location>
        <begin position="980"/>
        <end position="1002"/>
    </location>
</feature>
<dbReference type="Proteomes" id="UP001501436">
    <property type="component" value="Unassembled WGS sequence"/>
</dbReference>
<dbReference type="InterPro" id="IPR003423">
    <property type="entry name" value="OMP_efflux"/>
</dbReference>
<comment type="similarity">
    <text evidence="2">Belongs to the outer membrane factor (OMF) (TC 1.B.17) family.</text>
</comment>
<dbReference type="Gene3D" id="1.20.1600.10">
    <property type="entry name" value="Outer membrane efflux proteins (OEP)"/>
    <property type="match status" value="1"/>
</dbReference>